<dbReference type="Gene3D" id="1.10.3720.10">
    <property type="entry name" value="MetI-like"/>
    <property type="match status" value="1"/>
</dbReference>
<evidence type="ECO:0000256" key="6">
    <source>
        <dbReference type="ARBA" id="ARBA00023136"/>
    </source>
</evidence>
<dbReference type="PANTHER" id="PTHR43227:SF11">
    <property type="entry name" value="BLL4140 PROTEIN"/>
    <property type="match status" value="1"/>
</dbReference>
<proteinExistence type="predicted"/>
<dbReference type="InterPro" id="IPR050809">
    <property type="entry name" value="UgpAE/MalFG_permease"/>
</dbReference>
<dbReference type="InterPro" id="IPR000515">
    <property type="entry name" value="MetI-like"/>
</dbReference>
<feature type="transmembrane region" description="Helical" evidence="7">
    <location>
        <begin position="111"/>
        <end position="136"/>
    </location>
</feature>
<evidence type="ECO:0000313" key="10">
    <source>
        <dbReference type="EMBL" id="CAB5011374.1"/>
    </source>
</evidence>
<keyword evidence="3" id="KW-1003">Cell membrane</keyword>
<evidence type="ECO:0000259" key="8">
    <source>
        <dbReference type="PROSITE" id="PS50928"/>
    </source>
</evidence>
<dbReference type="Pfam" id="PF00528">
    <property type="entry name" value="BPD_transp_1"/>
    <property type="match status" value="1"/>
</dbReference>
<reference evidence="10" key="1">
    <citation type="submission" date="2020-05" db="EMBL/GenBank/DDBJ databases">
        <authorList>
            <person name="Chiriac C."/>
            <person name="Salcher M."/>
            <person name="Ghai R."/>
            <person name="Kavagutti S V."/>
        </authorList>
    </citation>
    <scope>NUCLEOTIDE SEQUENCE</scope>
</reference>
<feature type="transmembrane region" description="Helical" evidence="7">
    <location>
        <begin position="74"/>
        <end position="99"/>
    </location>
</feature>
<evidence type="ECO:0000256" key="2">
    <source>
        <dbReference type="ARBA" id="ARBA00022448"/>
    </source>
</evidence>
<evidence type="ECO:0000256" key="3">
    <source>
        <dbReference type="ARBA" id="ARBA00022475"/>
    </source>
</evidence>
<evidence type="ECO:0000313" key="9">
    <source>
        <dbReference type="EMBL" id="CAB4882197.1"/>
    </source>
</evidence>
<name>A0A6J7QAN0_9ZZZZ</name>
<organism evidence="10">
    <name type="scientific">freshwater metagenome</name>
    <dbReference type="NCBI Taxonomy" id="449393"/>
    <lineage>
        <taxon>unclassified sequences</taxon>
        <taxon>metagenomes</taxon>
        <taxon>ecological metagenomes</taxon>
    </lineage>
</organism>
<dbReference type="SUPFAM" id="SSF161098">
    <property type="entry name" value="MetI-like"/>
    <property type="match status" value="1"/>
</dbReference>
<keyword evidence="2" id="KW-0813">Transport</keyword>
<dbReference type="EMBL" id="CAFBLT010000002">
    <property type="protein sequence ID" value="CAB4882197.1"/>
    <property type="molecule type" value="Genomic_DNA"/>
</dbReference>
<gene>
    <name evidence="9" type="ORF">UFOPK3427_01604</name>
    <name evidence="10" type="ORF">UFOPK4112_00330</name>
</gene>
<feature type="transmembrane region" description="Helical" evidence="7">
    <location>
        <begin position="269"/>
        <end position="290"/>
    </location>
</feature>
<dbReference type="GO" id="GO:0055085">
    <property type="term" value="P:transmembrane transport"/>
    <property type="evidence" value="ECO:0007669"/>
    <property type="project" value="InterPro"/>
</dbReference>
<dbReference type="AlphaFoldDB" id="A0A6J7QAN0"/>
<feature type="domain" description="ABC transmembrane type-1" evidence="8">
    <location>
        <begin position="74"/>
        <end position="286"/>
    </location>
</feature>
<keyword evidence="5 7" id="KW-1133">Transmembrane helix</keyword>
<feature type="transmembrane region" description="Helical" evidence="7">
    <location>
        <begin position="156"/>
        <end position="181"/>
    </location>
</feature>
<dbReference type="PANTHER" id="PTHR43227">
    <property type="entry name" value="BLL4140 PROTEIN"/>
    <property type="match status" value="1"/>
</dbReference>
<feature type="transmembrane region" description="Helical" evidence="7">
    <location>
        <begin position="12"/>
        <end position="35"/>
    </location>
</feature>
<protein>
    <submittedName>
        <fullName evidence="10">Unannotated protein</fullName>
    </submittedName>
</protein>
<sequence>MILTPKARRKNWGLAALFLFPSLFIFGVFTFYPFFENFRLAMFQTPPYPGLPSKYIGFSQYASILSSSEFMQSLLSTLFFVLLVVPTGLLLGLALAVAAHKALRGMAIFRVIFSSTVVTSVAVGALIFGTLMNPIVGFLPWLGINPNPPLLQSPTWALPSIAAMAIWQFLGLSFIVMLAGLQSLPDDVLEASRVDGAGAWTTFWRVTVPMLSPTIFFGLVVGTIYAFQTFGQIDILIGSQNASQLHVNVLLYYIYQSIQGTNPDPGQAAVLSIVLFVIILIFTLLQLRFVERRVHYAGK</sequence>
<dbReference type="GO" id="GO:0005886">
    <property type="term" value="C:plasma membrane"/>
    <property type="evidence" value="ECO:0007669"/>
    <property type="project" value="UniProtKB-SubCell"/>
</dbReference>
<evidence type="ECO:0000256" key="1">
    <source>
        <dbReference type="ARBA" id="ARBA00004651"/>
    </source>
</evidence>
<feature type="transmembrane region" description="Helical" evidence="7">
    <location>
        <begin position="202"/>
        <end position="227"/>
    </location>
</feature>
<evidence type="ECO:0000256" key="5">
    <source>
        <dbReference type="ARBA" id="ARBA00022989"/>
    </source>
</evidence>
<dbReference type="EMBL" id="CAFBPM010000002">
    <property type="protein sequence ID" value="CAB5011374.1"/>
    <property type="molecule type" value="Genomic_DNA"/>
</dbReference>
<comment type="subcellular location">
    <subcellularLocation>
        <location evidence="1">Cell membrane</location>
        <topology evidence="1">Multi-pass membrane protein</topology>
    </subcellularLocation>
</comment>
<keyword evidence="6 7" id="KW-0472">Membrane</keyword>
<accession>A0A6J7QAN0</accession>
<evidence type="ECO:0000256" key="4">
    <source>
        <dbReference type="ARBA" id="ARBA00022692"/>
    </source>
</evidence>
<dbReference type="InterPro" id="IPR035906">
    <property type="entry name" value="MetI-like_sf"/>
</dbReference>
<dbReference type="CDD" id="cd06261">
    <property type="entry name" value="TM_PBP2"/>
    <property type="match status" value="1"/>
</dbReference>
<dbReference type="PROSITE" id="PS50928">
    <property type="entry name" value="ABC_TM1"/>
    <property type="match status" value="1"/>
</dbReference>
<evidence type="ECO:0000256" key="7">
    <source>
        <dbReference type="SAM" id="Phobius"/>
    </source>
</evidence>
<keyword evidence="4 7" id="KW-0812">Transmembrane</keyword>